<proteinExistence type="predicted"/>
<dbReference type="Pfam" id="PF00550">
    <property type="entry name" value="PP-binding"/>
    <property type="match status" value="1"/>
</dbReference>
<evidence type="ECO:0000313" key="6">
    <source>
        <dbReference type="EMBL" id="BBJ37335.1"/>
    </source>
</evidence>
<dbReference type="Pfam" id="PF00668">
    <property type="entry name" value="Condensation"/>
    <property type="match status" value="1"/>
</dbReference>
<dbReference type="InterPro" id="IPR006162">
    <property type="entry name" value="Ppantetheine_attach_site"/>
</dbReference>
<reference evidence="6 7" key="1">
    <citation type="journal article" date="2020" name="Int. J. Syst. Evol. Microbiol.">
        <title>Reclassification of Streptomyces castelarensis and Streptomyces sporoclivatus as later heterotypic synonyms of Streptomyces antimycoticus.</title>
        <authorList>
            <person name="Komaki H."/>
            <person name="Tamura T."/>
        </authorList>
    </citation>
    <scope>NUCLEOTIDE SEQUENCE [LARGE SCALE GENOMIC DNA]</scope>
    <source>
        <strain evidence="6 7">NBRC 100767</strain>
    </source>
</reference>
<evidence type="ECO:0000256" key="4">
    <source>
        <dbReference type="SAM" id="MobiDB-lite"/>
    </source>
</evidence>
<dbReference type="SUPFAM" id="SSF52777">
    <property type="entry name" value="CoA-dependent acyltransferases"/>
    <property type="match status" value="1"/>
</dbReference>
<dbReference type="GO" id="GO:0043041">
    <property type="term" value="P:amino acid activation for nonribosomal peptide biosynthetic process"/>
    <property type="evidence" value="ECO:0007669"/>
    <property type="project" value="TreeGrafter"/>
</dbReference>
<evidence type="ECO:0000256" key="1">
    <source>
        <dbReference type="ARBA" id="ARBA00001957"/>
    </source>
</evidence>
<accession>A0A499U9Y3</accession>
<dbReference type="GO" id="GO:0008610">
    <property type="term" value="P:lipid biosynthetic process"/>
    <property type="evidence" value="ECO:0007669"/>
    <property type="project" value="UniProtKB-ARBA"/>
</dbReference>
<dbReference type="InterPro" id="IPR025110">
    <property type="entry name" value="AMP-bd_C"/>
</dbReference>
<dbReference type="InterPro" id="IPR020845">
    <property type="entry name" value="AMP-binding_CS"/>
</dbReference>
<dbReference type="SMART" id="SM00823">
    <property type="entry name" value="PKS_PP"/>
    <property type="match status" value="1"/>
</dbReference>
<dbReference type="InterPro" id="IPR009081">
    <property type="entry name" value="PP-bd_ACP"/>
</dbReference>
<protein>
    <recommendedName>
        <fullName evidence="5">Carrier domain-containing protein</fullName>
    </recommendedName>
</protein>
<dbReference type="NCBIfam" id="TIGR01733">
    <property type="entry name" value="AA-adenyl-dom"/>
    <property type="match status" value="1"/>
</dbReference>
<dbReference type="GO" id="GO:0003824">
    <property type="term" value="F:catalytic activity"/>
    <property type="evidence" value="ECO:0007669"/>
    <property type="project" value="InterPro"/>
</dbReference>
<dbReference type="InterPro" id="IPR020806">
    <property type="entry name" value="PKS_PP-bd"/>
</dbReference>
<sequence length="890" mass="97290">MHYLSQQQTSKFSSETPTCATLHALVELQVDCTPLAEAFRCRGETYTYERLDAAANQFAHALLTIGVHRGDRVGVCLERGPALVAALLGTLKAGACYIPLDPEYPVDRLAYMARDSRAHVILAQRDLSDRLVGTGTLVLCVEDMGLEALPTHRPDTVTHPRDLAYLIYTSGSTGRPKGVAIEHRSAAALVHWARSAFTEGELAGILASTSVCFDLSIFEIFGTLACGGRFILVRHALELATCEAQDDVRLVNTVPTAVSELVAADAIPPTVETVAMGGEQLPEALVHRLWELPHVHRILNLYGPSEDTTYSTWADLVRGRTGQPSIGTPLPGTRAYVLDGEMRQVPDGVPGELFLSGVGLARGYFDRPRETADRFVPAPFAPDAGERMYRTGDRVVQEPDGSLTFLGRVDDMVKIRGYRIEPGEVAAVLDAAPGVRQATAASVPGPTGDARLVGYVVPEAADTGQDAAAVLAYARQRLPTYMVPTDLVWLDHLPTTPNGKVDRKALPAPDWSRRPATAARHRVEPENASERLLLDVWHEVLNKKDIGVEDSFFQLGGDSIRGIRMRSLASRRGLTFPLRHIFRHQTIRQLVREGGARLADDTADVPSQPVPEATPDASSSVPFAFSLVSEGDCGRLPEGLEDCYPLSALQLGMAYHTELSGDRTPYHVVTVHQVDGPVDTAALRAALDATAARHPALRTGFDLGHFSEPLQLVWKEAEIPLAVDDLRGLGEAERRARTAAVLSEERSRPFSWTDVPLLRFRALDAGADSFDLVCAHYHGVLDGWSLHLLLDEVLQRYAVQRSGTDEGPGSVWTEPLAHRRFLELELEVQQQGDALEFWRSQLQTAVPTPLGQGLTGRRARPRGSPRCTTSLCRRAWRSACGRQRTNTGYR</sequence>
<dbReference type="AlphaFoldDB" id="A0A499U9Y3"/>
<feature type="domain" description="Carrier" evidence="5">
    <location>
        <begin position="524"/>
        <end position="598"/>
    </location>
</feature>
<evidence type="ECO:0000313" key="7">
    <source>
        <dbReference type="Proteomes" id="UP000463951"/>
    </source>
</evidence>
<dbReference type="PANTHER" id="PTHR45527:SF1">
    <property type="entry name" value="FATTY ACID SYNTHASE"/>
    <property type="match status" value="1"/>
</dbReference>
<feature type="region of interest" description="Disordered" evidence="4">
    <location>
        <begin position="500"/>
        <end position="524"/>
    </location>
</feature>
<dbReference type="PROSITE" id="PS00455">
    <property type="entry name" value="AMP_BINDING"/>
    <property type="match status" value="1"/>
</dbReference>
<dbReference type="InterPro" id="IPR045851">
    <property type="entry name" value="AMP-bd_C_sf"/>
</dbReference>
<dbReference type="InterPro" id="IPR001242">
    <property type="entry name" value="Condensation_dom"/>
</dbReference>
<gene>
    <name evidence="6" type="ORF">SSPO_000530</name>
</gene>
<evidence type="ECO:0000259" key="5">
    <source>
        <dbReference type="PROSITE" id="PS50075"/>
    </source>
</evidence>
<dbReference type="Pfam" id="PF00501">
    <property type="entry name" value="AMP-binding"/>
    <property type="match status" value="1"/>
</dbReference>
<dbReference type="Proteomes" id="UP000463951">
    <property type="component" value="Chromosome"/>
</dbReference>
<dbReference type="Gene3D" id="3.40.50.980">
    <property type="match status" value="2"/>
</dbReference>
<dbReference type="InterPro" id="IPR036736">
    <property type="entry name" value="ACP-like_sf"/>
</dbReference>
<keyword evidence="2" id="KW-0596">Phosphopantetheine</keyword>
<dbReference type="PROSITE" id="PS50075">
    <property type="entry name" value="CARRIER"/>
    <property type="match status" value="1"/>
</dbReference>
<dbReference type="Pfam" id="PF13193">
    <property type="entry name" value="AMP-binding_C"/>
    <property type="match status" value="1"/>
</dbReference>
<dbReference type="PROSITE" id="PS00012">
    <property type="entry name" value="PHOSPHOPANTETHEINE"/>
    <property type="match status" value="1"/>
</dbReference>
<name>A0A499U9Y3_9ACTN</name>
<dbReference type="Gene3D" id="2.30.38.10">
    <property type="entry name" value="Luciferase, Domain 3"/>
    <property type="match status" value="1"/>
</dbReference>
<dbReference type="InterPro" id="IPR023213">
    <property type="entry name" value="CAT-like_dom_sf"/>
</dbReference>
<dbReference type="PANTHER" id="PTHR45527">
    <property type="entry name" value="NONRIBOSOMAL PEPTIDE SYNTHETASE"/>
    <property type="match status" value="1"/>
</dbReference>
<dbReference type="GO" id="GO:0031177">
    <property type="term" value="F:phosphopantetheine binding"/>
    <property type="evidence" value="ECO:0007669"/>
    <property type="project" value="InterPro"/>
</dbReference>
<dbReference type="SUPFAM" id="SSF56801">
    <property type="entry name" value="Acetyl-CoA synthetase-like"/>
    <property type="match status" value="1"/>
</dbReference>
<dbReference type="Gene3D" id="3.30.300.30">
    <property type="match status" value="1"/>
</dbReference>
<feature type="region of interest" description="Disordered" evidence="4">
    <location>
        <begin position="599"/>
        <end position="618"/>
    </location>
</feature>
<dbReference type="InterPro" id="IPR000873">
    <property type="entry name" value="AMP-dep_synth/lig_dom"/>
</dbReference>
<dbReference type="Gene3D" id="1.10.1200.10">
    <property type="entry name" value="ACP-like"/>
    <property type="match status" value="1"/>
</dbReference>
<comment type="cofactor">
    <cofactor evidence="1">
        <name>pantetheine 4'-phosphate</name>
        <dbReference type="ChEBI" id="CHEBI:47942"/>
    </cofactor>
</comment>
<evidence type="ECO:0000256" key="3">
    <source>
        <dbReference type="ARBA" id="ARBA00022553"/>
    </source>
</evidence>
<dbReference type="GO" id="GO:0017000">
    <property type="term" value="P:antibiotic biosynthetic process"/>
    <property type="evidence" value="ECO:0007669"/>
    <property type="project" value="UniProtKB-ARBA"/>
</dbReference>
<dbReference type="Gene3D" id="3.30.559.10">
    <property type="entry name" value="Chloramphenicol acetyltransferase-like domain"/>
    <property type="match status" value="1"/>
</dbReference>
<organism evidence="6 7">
    <name type="scientific">Streptomyces antimycoticus</name>
    <dbReference type="NCBI Taxonomy" id="68175"/>
    <lineage>
        <taxon>Bacteria</taxon>
        <taxon>Bacillati</taxon>
        <taxon>Actinomycetota</taxon>
        <taxon>Actinomycetes</taxon>
        <taxon>Kitasatosporales</taxon>
        <taxon>Streptomycetaceae</taxon>
        <taxon>Streptomyces</taxon>
        <taxon>Streptomyces violaceusniger group</taxon>
    </lineage>
</organism>
<dbReference type="GO" id="GO:0005737">
    <property type="term" value="C:cytoplasm"/>
    <property type="evidence" value="ECO:0007669"/>
    <property type="project" value="TreeGrafter"/>
</dbReference>
<dbReference type="GO" id="GO:0044550">
    <property type="term" value="P:secondary metabolite biosynthetic process"/>
    <property type="evidence" value="ECO:0007669"/>
    <property type="project" value="TreeGrafter"/>
</dbReference>
<dbReference type="FunFam" id="3.40.50.980:FF:000001">
    <property type="entry name" value="Non-ribosomal peptide synthetase"/>
    <property type="match status" value="1"/>
</dbReference>
<evidence type="ECO:0000256" key="2">
    <source>
        <dbReference type="ARBA" id="ARBA00022450"/>
    </source>
</evidence>
<dbReference type="EMBL" id="AP019620">
    <property type="protein sequence ID" value="BBJ37335.1"/>
    <property type="molecule type" value="Genomic_DNA"/>
</dbReference>
<dbReference type="SUPFAM" id="SSF47336">
    <property type="entry name" value="ACP-like"/>
    <property type="match status" value="1"/>
</dbReference>
<keyword evidence="3" id="KW-0597">Phosphoprotein</keyword>
<dbReference type="InterPro" id="IPR010071">
    <property type="entry name" value="AA_adenyl_dom"/>
</dbReference>